<feature type="region of interest" description="Disordered" evidence="1">
    <location>
        <begin position="1"/>
        <end position="129"/>
    </location>
</feature>
<evidence type="ECO:0000313" key="2">
    <source>
        <dbReference type="EMBL" id="CAI9179539.1"/>
    </source>
</evidence>
<dbReference type="Proteomes" id="UP001176941">
    <property type="component" value="Chromosome 9"/>
</dbReference>
<organism evidence="2 3">
    <name type="scientific">Rangifer tarandus platyrhynchus</name>
    <name type="common">Svalbard reindeer</name>
    <dbReference type="NCBI Taxonomy" id="3082113"/>
    <lineage>
        <taxon>Eukaryota</taxon>
        <taxon>Metazoa</taxon>
        <taxon>Chordata</taxon>
        <taxon>Craniata</taxon>
        <taxon>Vertebrata</taxon>
        <taxon>Euteleostomi</taxon>
        <taxon>Mammalia</taxon>
        <taxon>Eutheria</taxon>
        <taxon>Laurasiatheria</taxon>
        <taxon>Artiodactyla</taxon>
        <taxon>Ruminantia</taxon>
        <taxon>Pecora</taxon>
        <taxon>Cervidae</taxon>
        <taxon>Odocoileinae</taxon>
        <taxon>Rangifer</taxon>
    </lineage>
</organism>
<evidence type="ECO:0000256" key="1">
    <source>
        <dbReference type="SAM" id="MobiDB-lite"/>
    </source>
</evidence>
<gene>
    <name evidence="2" type="ORF">MRATA1EN1_LOCUS28501</name>
</gene>
<feature type="compositionally biased region" description="Basic and acidic residues" evidence="1">
    <location>
        <begin position="33"/>
        <end position="47"/>
    </location>
</feature>
<name>A0ABN9A0P1_RANTA</name>
<keyword evidence="3" id="KW-1185">Reference proteome</keyword>
<dbReference type="EMBL" id="OX459945">
    <property type="protein sequence ID" value="CAI9179539.1"/>
    <property type="molecule type" value="Genomic_DNA"/>
</dbReference>
<protein>
    <submittedName>
        <fullName evidence="2">Uncharacterized protein</fullName>
    </submittedName>
</protein>
<evidence type="ECO:0000313" key="3">
    <source>
        <dbReference type="Proteomes" id="UP001176941"/>
    </source>
</evidence>
<reference evidence="2" key="1">
    <citation type="submission" date="2023-04" db="EMBL/GenBank/DDBJ databases">
        <authorList>
            <consortium name="ELIXIR-Norway"/>
        </authorList>
    </citation>
    <scope>NUCLEOTIDE SEQUENCE [LARGE SCALE GENOMIC DNA]</scope>
</reference>
<proteinExistence type="predicted"/>
<sequence length="129" mass="13278">MLQSLEVGPRGRPRPCSHCPPPGAGRTGPGLHSEPDRGGSEGDGLSRRERRGGTLRWSPRRWPAPPGGGRQAETCFLGPGSRVSGAGVGATGPGPRTRLKSAGFSGLQSRETPASVPAGGSFREPPTFS</sequence>
<accession>A0ABN9A0P1</accession>